<feature type="domain" description="ComEC/Rec2-related protein" evidence="8">
    <location>
        <begin position="343"/>
        <end position="529"/>
    </location>
</feature>
<gene>
    <name evidence="9" type="ORF">EAH89_01335</name>
</gene>
<evidence type="ECO:0000313" key="9">
    <source>
        <dbReference type="EMBL" id="TPG61421.1"/>
    </source>
</evidence>
<keyword evidence="4 7" id="KW-1133">Transmembrane helix</keyword>
<comment type="caution">
    <text evidence="9">The sequence shown here is derived from an EMBL/GenBank/DDBJ whole genome shotgun (WGS) entry which is preliminary data.</text>
</comment>
<accession>A0A502GHZ3</accession>
<dbReference type="NCBIfam" id="TIGR00360">
    <property type="entry name" value="ComEC_N-term"/>
    <property type="match status" value="1"/>
</dbReference>
<feature type="compositionally biased region" description="Low complexity" evidence="6">
    <location>
        <begin position="106"/>
        <end position="116"/>
    </location>
</feature>
<evidence type="ECO:0000256" key="3">
    <source>
        <dbReference type="ARBA" id="ARBA00022692"/>
    </source>
</evidence>
<keyword evidence="5 7" id="KW-0472">Membrane</keyword>
<dbReference type="PANTHER" id="PTHR30619">
    <property type="entry name" value="DNA INTERNALIZATION/COMPETENCE PROTEIN COMEC/REC2"/>
    <property type="match status" value="1"/>
</dbReference>
<evidence type="ECO:0000256" key="4">
    <source>
        <dbReference type="ARBA" id="ARBA00022989"/>
    </source>
</evidence>
<feature type="region of interest" description="Disordered" evidence="6">
    <location>
        <begin position="1"/>
        <end position="34"/>
    </location>
</feature>
<evidence type="ECO:0000313" key="10">
    <source>
        <dbReference type="Proteomes" id="UP000317078"/>
    </source>
</evidence>
<evidence type="ECO:0000259" key="8">
    <source>
        <dbReference type="Pfam" id="PF03772"/>
    </source>
</evidence>
<feature type="compositionally biased region" description="Low complexity" evidence="6">
    <location>
        <begin position="64"/>
        <end position="85"/>
    </location>
</feature>
<feature type="transmembrane region" description="Helical" evidence="7">
    <location>
        <begin position="477"/>
        <end position="497"/>
    </location>
</feature>
<protein>
    <submittedName>
        <fullName evidence="9">ComEC/Rec2 family competence protein</fullName>
    </submittedName>
</protein>
<sequence>MMGADHAHPRRARADRRPPTDPCRAGGGVDRGGVEPLAALAARRHGRGRARLFRASGGAGRGLDGAALADPGARPPRAGAAPAARGGAGAGGGRGARLRRGDFPRGRGAAAAGAAADRGRRQRARRGGGPAAGGPAGAAGRAAAGRGAAARARGPHPAPRQRPRAAGAGGRDRGARADPPTDAAGLSRRLRLPARRLLLGPGGVRLCAQPRGDHRAGGGALLRRAPHRDRDARDRGPAGGNGGGLGGAAHRVAIGHPAGRARGAARLRPRAPALALRPARRHRHRPCLRCAPGGNRGHSLACAALRFQGGGGGGGPCPRRRLHAAHRGGGADGAVLRHGRPLTLAILTGRRALSPRALAVAAALVLLFAPEALVGPSFQMSFAAVLALIAAAEAMRGPTRRLRERGGAGRLALLLIGLMGTSIVAGAATTPFGLHHFGRLQLYGVAANAVAVPLTSFVVMPAGMLAAFLMPLGWEGPALAVMGWGVDATLLVGRTVASWPGAALSAAPIPAWGLGLFSLGMLWLCLWRLPWRWAGVPLMAAGLLSGLATAPPDILLAADGRMLAVATPAGVLSERASGSSRLTRESWLRAWGEDDAAALPREGEVPGAACTPLSCLLRPRGDGPAAVLLRAPPREGGRGRRAPAGPVLAETGCGEAAVLVSLEPIRGRCRDVPRVDRFSAWRDGSHAIWLGRDGVVVLSDRAFRGDRPWVPPVPVPRAQPQAEPPAETE</sequence>
<organism evidence="9 10">
    <name type="scientific">Muricoccus nepalensis</name>
    <dbReference type="NCBI Taxonomy" id="1854500"/>
    <lineage>
        <taxon>Bacteria</taxon>
        <taxon>Pseudomonadati</taxon>
        <taxon>Pseudomonadota</taxon>
        <taxon>Alphaproteobacteria</taxon>
        <taxon>Acetobacterales</taxon>
        <taxon>Roseomonadaceae</taxon>
        <taxon>Muricoccus</taxon>
    </lineage>
</organism>
<comment type="subcellular location">
    <subcellularLocation>
        <location evidence="1">Cell membrane</location>
        <topology evidence="1">Multi-pass membrane protein</topology>
    </subcellularLocation>
</comment>
<evidence type="ECO:0000256" key="2">
    <source>
        <dbReference type="ARBA" id="ARBA00022475"/>
    </source>
</evidence>
<feature type="transmembrane region" description="Helical" evidence="7">
    <location>
        <begin position="509"/>
        <end position="529"/>
    </location>
</feature>
<feature type="compositionally biased region" description="Gly residues" evidence="6">
    <location>
        <begin position="237"/>
        <end position="246"/>
    </location>
</feature>
<keyword evidence="2" id="KW-1003">Cell membrane</keyword>
<dbReference type="AlphaFoldDB" id="A0A502GHZ3"/>
<evidence type="ECO:0000256" key="7">
    <source>
        <dbReference type="SAM" id="Phobius"/>
    </source>
</evidence>
<feature type="compositionally biased region" description="Low complexity" evidence="6">
    <location>
        <begin position="718"/>
        <end position="729"/>
    </location>
</feature>
<dbReference type="EMBL" id="RCZP01000001">
    <property type="protein sequence ID" value="TPG61421.1"/>
    <property type="molecule type" value="Genomic_DNA"/>
</dbReference>
<dbReference type="OrthoDB" id="9790149at2"/>
<feature type="region of interest" description="Disordered" evidence="6">
    <location>
        <begin position="53"/>
        <end position="189"/>
    </location>
</feature>
<evidence type="ECO:0000256" key="1">
    <source>
        <dbReference type="ARBA" id="ARBA00004651"/>
    </source>
</evidence>
<evidence type="ECO:0000256" key="5">
    <source>
        <dbReference type="ARBA" id="ARBA00023136"/>
    </source>
</evidence>
<keyword evidence="3 7" id="KW-0812">Transmembrane</keyword>
<feature type="transmembrane region" description="Helical" evidence="7">
    <location>
        <begin position="446"/>
        <end position="470"/>
    </location>
</feature>
<dbReference type="Proteomes" id="UP000317078">
    <property type="component" value="Unassembled WGS sequence"/>
</dbReference>
<dbReference type="GO" id="GO:0005886">
    <property type="term" value="C:plasma membrane"/>
    <property type="evidence" value="ECO:0007669"/>
    <property type="project" value="UniProtKB-SubCell"/>
</dbReference>
<name>A0A502GHZ3_9PROT</name>
<evidence type="ECO:0000256" key="6">
    <source>
        <dbReference type="SAM" id="MobiDB-lite"/>
    </source>
</evidence>
<dbReference type="PANTHER" id="PTHR30619:SF1">
    <property type="entry name" value="RECOMBINATION PROTEIN 2"/>
    <property type="match status" value="1"/>
</dbReference>
<dbReference type="InterPro" id="IPR052159">
    <property type="entry name" value="Competence_DNA_uptake"/>
</dbReference>
<proteinExistence type="predicted"/>
<feature type="compositionally biased region" description="Low complexity" evidence="6">
    <location>
        <begin position="177"/>
        <end position="187"/>
    </location>
</feature>
<feature type="transmembrane region" description="Helical" evidence="7">
    <location>
        <begin position="411"/>
        <end position="434"/>
    </location>
</feature>
<feature type="compositionally biased region" description="Low complexity" evidence="6">
    <location>
        <begin position="138"/>
        <end position="152"/>
    </location>
</feature>
<dbReference type="Pfam" id="PF03772">
    <property type="entry name" value="Competence"/>
    <property type="match status" value="1"/>
</dbReference>
<feature type="region of interest" description="Disordered" evidence="6">
    <location>
        <begin position="705"/>
        <end position="729"/>
    </location>
</feature>
<feature type="region of interest" description="Disordered" evidence="6">
    <location>
        <begin position="209"/>
        <end position="246"/>
    </location>
</feature>
<keyword evidence="10" id="KW-1185">Reference proteome</keyword>
<feature type="compositionally biased region" description="Gly residues" evidence="6">
    <location>
        <begin position="86"/>
        <end position="95"/>
    </location>
</feature>
<reference evidence="9 10" key="1">
    <citation type="journal article" date="2019" name="Environ. Microbiol.">
        <title>Species interactions and distinct microbial communities in high Arctic permafrost affected cryosols are associated with the CH4 and CO2 gas fluxes.</title>
        <authorList>
            <person name="Altshuler I."/>
            <person name="Hamel J."/>
            <person name="Turney S."/>
            <person name="Magnuson E."/>
            <person name="Levesque R."/>
            <person name="Greer C."/>
            <person name="Whyte L.G."/>
        </authorList>
    </citation>
    <scope>NUCLEOTIDE SEQUENCE [LARGE SCALE GENOMIC DNA]</scope>
    <source>
        <strain evidence="9 10">S9.3B</strain>
    </source>
</reference>
<dbReference type="InterPro" id="IPR004477">
    <property type="entry name" value="ComEC_N"/>
</dbReference>
<feature type="compositionally biased region" description="Gly residues" evidence="6">
    <location>
        <begin position="127"/>
        <end position="137"/>
    </location>
</feature>